<dbReference type="EMBL" id="JAHRIQ010053509">
    <property type="protein sequence ID" value="MEQ2238714.1"/>
    <property type="molecule type" value="Genomic_DNA"/>
</dbReference>
<dbReference type="Proteomes" id="UP001482620">
    <property type="component" value="Unassembled WGS sequence"/>
</dbReference>
<keyword evidence="2" id="KW-1185">Reference proteome</keyword>
<proteinExistence type="predicted"/>
<evidence type="ECO:0000313" key="1">
    <source>
        <dbReference type="EMBL" id="MEQ2238714.1"/>
    </source>
</evidence>
<protein>
    <submittedName>
        <fullName evidence="1">Uncharacterized protein</fullName>
    </submittedName>
</protein>
<evidence type="ECO:0000313" key="2">
    <source>
        <dbReference type="Proteomes" id="UP001482620"/>
    </source>
</evidence>
<organism evidence="1 2">
    <name type="scientific">Ilyodon furcidens</name>
    <name type="common">goldbreast splitfin</name>
    <dbReference type="NCBI Taxonomy" id="33524"/>
    <lineage>
        <taxon>Eukaryota</taxon>
        <taxon>Metazoa</taxon>
        <taxon>Chordata</taxon>
        <taxon>Craniata</taxon>
        <taxon>Vertebrata</taxon>
        <taxon>Euteleostomi</taxon>
        <taxon>Actinopterygii</taxon>
        <taxon>Neopterygii</taxon>
        <taxon>Teleostei</taxon>
        <taxon>Neoteleostei</taxon>
        <taxon>Acanthomorphata</taxon>
        <taxon>Ovalentaria</taxon>
        <taxon>Atherinomorphae</taxon>
        <taxon>Cyprinodontiformes</taxon>
        <taxon>Goodeidae</taxon>
        <taxon>Ilyodon</taxon>
    </lineage>
</organism>
<gene>
    <name evidence="1" type="ORF">ILYODFUR_036094</name>
</gene>
<comment type="caution">
    <text evidence="1">The sequence shown here is derived from an EMBL/GenBank/DDBJ whole genome shotgun (WGS) entry which is preliminary data.</text>
</comment>
<name>A0ABV0U0K4_9TELE</name>
<accession>A0ABV0U0K4</accession>
<sequence>MLGECDSPYPTVHLTSQDWKMAFTKRATTIVKADDVGCHTQAVDEGIISAFCTYFVFNLAYPRHLKNALVFLRRYIARIVEDGDRPLPITVTKKINPLY</sequence>
<reference evidence="1 2" key="1">
    <citation type="submission" date="2021-06" db="EMBL/GenBank/DDBJ databases">
        <authorList>
            <person name="Palmer J.M."/>
        </authorList>
    </citation>
    <scope>NUCLEOTIDE SEQUENCE [LARGE SCALE GENOMIC DNA]</scope>
    <source>
        <strain evidence="2">if_2019</strain>
        <tissue evidence="1">Muscle</tissue>
    </source>
</reference>